<keyword evidence="1" id="KW-1133">Transmembrane helix</keyword>
<dbReference type="Proteomes" id="UP000694257">
    <property type="component" value="Chromosome"/>
</dbReference>
<accession>A0ABX8RGU8</accession>
<keyword evidence="3" id="KW-1185">Reference proteome</keyword>
<feature type="transmembrane region" description="Helical" evidence="1">
    <location>
        <begin position="102"/>
        <end position="125"/>
    </location>
</feature>
<dbReference type="RefSeq" id="WP_218469705.1">
    <property type="nucleotide sequence ID" value="NZ_BAABJN010000002.1"/>
</dbReference>
<evidence type="ECO:0000313" key="3">
    <source>
        <dbReference type="Proteomes" id="UP000694257"/>
    </source>
</evidence>
<feature type="transmembrane region" description="Helical" evidence="1">
    <location>
        <begin position="73"/>
        <end position="95"/>
    </location>
</feature>
<evidence type="ECO:0000313" key="2">
    <source>
        <dbReference type="EMBL" id="QXN88822.1"/>
    </source>
</evidence>
<feature type="transmembrane region" description="Helical" evidence="1">
    <location>
        <begin position="34"/>
        <end position="53"/>
    </location>
</feature>
<feature type="transmembrane region" description="Helical" evidence="1">
    <location>
        <begin position="166"/>
        <end position="183"/>
    </location>
</feature>
<name>A0ABX8RGU8_NOCIO</name>
<reference evidence="2 3" key="1">
    <citation type="submission" date="2021-07" db="EMBL/GenBank/DDBJ databases">
        <title>Whole Genome Sequence of Nocardia Iowensis.</title>
        <authorList>
            <person name="Lamm A."/>
            <person name="Collins-Fairclough A.M."/>
            <person name="Bunk B."/>
            <person name="Sproer C."/>
        </authorList>
    </citation>
    <scope>NUCLEOTIDE SEQUENCE [LARGE SCALE GENOMIC DNA]</scope>
    <source>
        <strain evidence="2 3">NRRL 5646</strain>
    </source>
</reference>
<organism evidence="2 3">
    <name type="scientific">Nocardia iowensis</name>
    <dbReference type="NCBI Taxonomy" id="204891"/>
    <lineage>
        <taxon>Bacteria</taxon>
        <taxon>Bacillati</taxon>
        <taxon>Actinomycetota</taxon>
        <taxon>Actinomycetes</taxon>
        <taxon>Mycobacteriales</taxon>
        <taxon>Nocardiaceae</taxon>
        <taxon>Nocardia</taxon>
    </lineage>
</organism>
<feature type="transmembrane region" description="Helical" evidence="1">
    <location>
        <begin position="137"/>
        <end position="154"/>
    </location>
</feature>
<keyword evidence="1" id="KW-0472">Membrane</keyword>
<keyword evidence="1" id="KW-0812">Transmembrane</keyword>
<evidence type="ECO:0000256" key="1">
    <source>
        <dbReference type="SAM" id="Phobius"/>
    </source>
</evidence>
<gene>
    <name evidence="2" type="ORF">KV110_24930</name>
</gene>
<proteinExistence type="predicted"/>
<sequence>MSDVRPRFARRGGDQLTTAVAGWEPMRIARTAEWVGYAFLVAGWVAVTLGLWSTPSPDPAFDLDTNGLFAAVFYVYGPLFAVFTPGLLVVGVRVVRSRVESWTLVVAGLTMGLYTQFVATLTFLTDHRPHLPGYVDVSLACTAGACVAALVAVFVRRWPSRSYPRWIAVVALFVAVSAVGPLITSHGERLGPVGLLSAHPECGLTMSDWVDADGTAVYTGNIDARYRPDTEVKPAPIGPVEVTVTLTDGKMTTAISPDNPAAMANTSELRRKSRSLVASAQHAEVRVISRMESPECDRGTRVIAVTFSGTAAKNDTKGRPVELHHIDGQLTRVVE</sequence>
<dbReference type="EMBL" id="CP078145">
    <property type="protein sequence ID" value="QXN88822.1"/>
    <property type="molecule type" value="Genomic_DNA"/>
</dbReference>
<protein>
    <submittedName>
        <fullName evidence="2">Uncharacterized protein</fullName>
    </submittedName>
</protein>